<reference evidence="4" key="1">
    <citation type="submission" date="2014-05" db="EMBL/GenBank/DDBJ databases">
        <title>Whole genome sequencing of Lactobacillus casei NRIC0644.</title>
        <authorList>
            <person name="Atarashi H."/>
            <person name="Yoshida Y."/>
            <person name="Fujimura S."/>
            <person name="Tanaka N."/>
            <person name="Shiwa Y."/>
            <person name="Yoshikawa H."/>
            <person name="Okada S."/>
            <person name="Nakagawa J."/>
        </authorList>
    </citation>
    <scope>NUCLEOTIDE SEQUENCE [LARGE SCALE GENOMIC DNA]</scope>
    <source>
        <strain evidence="4">NRIC0644</strain>
    </source>
</reference>
<accession>A0A0C9PN21</accession>
<evidence type="ECO:0000256" key="1">
    <source>
        <dbReference type="ARBA" id="ARBA00022801"/>
    </source>
</evidence>
<dbReference type="Pfam" id="PF20434">
    <property type="entry name" value="BD-FAE"/>
    <property type="match status" value="1"/>
</dbReference>
<dbReference type="Proteomes" id="UP000032552">
    <property type="component" value="Unassembled WGS sequence"/>
</dbReference>
<evidence type="ECO:0000313" key="3">
    <source>
        <dbReference type="EMBL" id="GAN36346.1"/>
    </source>
</evidence>
<dbReference type="PANTHER" id="PTHR48081">
    <property type="entry name" value="AB HYDROLASE SUPERFAMILY PROTEIN C4A8.06C"/>
    <property type="match status" value="1"/>
</dbReference>
<keyword evidence="1" id="KW-0378">Hydrolase</keyword>
<dbReference type="AlphaFoldDB" id="A0A0C9PN21"/>
<evidence type="ECO:0000259" key="2">
    <source>
        <dbReference type="Pfam" id="PF20434"/>
    </source>
</evidence>
<gene>
    <name evidence="3" type="ORF">LC0644_0935</name>
</gene>
<feature type="domain" description="BD-FAE-like" evidence="2">
    <location>
        <begin position="64"/>
        <end position="261"/>
    </location>
</feature>
<proteinExistence type="predicted"/>
<dbReference type="SUPFAM" id="SSF53474">
    <property type="entry name" value="alpha/beta-Hydrolases"/>
    <property type="match status" value="1"/>
</dbReference>
<dbReference type="GO" id="GO:0016787">
    <property type="term" value="F:hydrolase activity"/>
    <property type="evidence" value="ECO:0007669"/>
    <property type="project" value="UniProtKB-KW"/>
</dbReference>
<sequence>MRFEHGEMEALVMADDDILTKIQAGWAQTAARDKARYADERVPEDVHWETEYRYENSADPQQTLNLYYPAKRRNATLPTVIDVHGGGWFYGDRNLNRNYCRYLASQGYAVMGMGYRLLPDVDVRGQIQDIFASLRWLSHFGPQRGFDLDHVLLTGDSAGGHLASLVACIQQSEELQELFGVDRVNFNFTLVALVCPVAEPGKLPEAAGDMSDMAAFYLDKLSGGDAALADHLNFSQVAKDLKLPPFMLIGGQNDSFYLQSQALLEVFAADKVTYTTKLWPASAGPHLKHVFNVQHWEWPESIETNLAMLRQFDVLSNQRDEAEADDEDDL</sequence>
<dbReference type="Gene3D" id="3.40.50.1820">
    <property type="entry name" value="alpha/beta hydrolase"/>
    <property type="match status" value="1"/>
</dbReference>
<organism evidence="3 4">
    <name type="scientific">Lacticaseibacillus paracasei NRIC 0644</name>
    <dbReference type="NCBI Taxonomy" id="1435038"/>
    <lineage>
        <taxon>Bacteria</taxon>
        <taxon>Bacillati</taxon>
        <taxon>Bacillota</taxon>
        <taxon>Bacilli</taxon>
        <taxon>Lactobacillales</taxon>
        <taxon>Lactobacillaceae</taxon>
        <taxon>Lacticaseibacillus</taxon>
    </lineage>
</organism>
<evidence type="ECO:0000313" key="4">
    <source>
        <dbReference type="Proteomes" id="UP000032552"/>
    </source>
</evidence>
<dbReference type="InterPro" id="IPR050300">
    <property type="entry name" value="GDXG_lipolytic_enzyme"/>
</dbReference>
<comment type="caution">
    <text evidence="3">The sequence shown here is derived from an EMBL/GenBank/DDBJ whole genome shotgun (WGS) entry which is preliminary data.</text>
</comment>
<dbReference type="InterPro" id="IPR049492">
    <property type="entry name" value="BD-FAE-like_dom"/>
</dbReference>
<protein>
    <submittedName>
        <fullName evidence="3">Esterase/lipase</fullName>
    </submittedName>
</protein>
<dbReference type="EMBL" id="BAYM01000064">
    <property type="protein sequence ID" value="GAN36346.1"/>
    <property type="molecule type" value="Genomic_DNA"/>
</dbReference>
<name>A0A0C9PN21_LACPA</name>
<dbReference type="InterPro" id="IPR029058">
    <property type="entry name" value="AB_hydrolase_fold"/>
</dbReference>